<evidence type="ECO:0000256" key="3">
    <source>
        <dbReference type="ARBA" id="ARBA00022840"/>
    </source>
</evidence>
<organism evidence="6 7">
    <name type="scientific">Canavalia gladiata</name>
    <name type="common">Sword bean</name>
    <name type="synonym">Dolichos gladiatus</name>
    <dbReference type="NCBI Taxonomy" id="3824"/>
    <lineage>
        <taxon>Eukaryota</taxon>
        <taxon>Viridiplantae</taxon>
        <taxon>Streptophyta</taxon>
        <taxon>Embryophyta</taxon>
        <taxon>Tracheophyta</taxon>
        <taxon>Spermatophyta</taxon>
        <taxon>Magnoliopsida</taxon>
        <taxon>eudicotyledons</taxon>
        <taxon>Gunneridae</taxon>
        <taxon>Pentapetalae</taxon>
        <taxon>rosids</taxon>
        <taxon>fabids</taxon>
        <taxon>Fabales</taxon>
        <taxon>Fabaceae</taxon>
        <taxon>Papilionoideae</taxon>
        <taxon>50 kb inversion clade</taxon>
        <taxon>NPAAA clade</taxon>
        <taxon>indigoferoid/millettioid clade</taxon>
        <taxon>Phaseoleae</taxon>
        <taxon>Canavalia</taxon>
    </lineage>
</organism>
<evidence type="ECO:0000256" key="4">
    <source>
        <dbReference type="ARBA" id="ARBA00022917"/>
    </source>
</evidence>
<sequence length="128" mass="14692">MHKQHLCLSRNKTLGKGVELPNPFPRLTYAEAMSRYGLDRPDTRFDLELKDFAFAITPYICFLKNLAEIYLFMSCRYLTFSHGLPSRFSLIPWRGREGVIKVLCVPSDAKNERISYQLLSPSAGAVFQ</sequence>
<dbReference type="Proteomes" id="UP001367508">
    <property type="component" value="Unassembled WGS sequence"/>
</dbReference>
<comment type="caution">
    <text evidence="6">The sequence shown here is derived from an EMBL/GenBank/DDBJ whole genome shotgun (WGS) entry which is preliminary data.</text>
</comment>
<dbReference type="GO" id="GO:0006418">
    <property type="term" value="P:tRNA aminoacylation for protein translation"/>
    <property type="evidence" value="ECO:0007669"/>
    <property type="project" value="InterPro"/>
</dbReference>
<evidence type="ECO:0000256" key="2">
    <source>
        <dbReference type="ARBA" id="ARBA00022741"/>
    </source>
</evidence>
<dbReference type="GO" id="GO:0004812">
    <property type="term" value="F:aminoacyl-tRNA ligase activity"/>
    <property type="evidence" value="ECO:0007669"/>
    <property type="project" value="InterPro"/>
</dbReference>
<dbReference type="Gene3D" id="3.30.930.10">
    <property type="entry name" value="Bira Bifunctional Protein, Domain 2"/>
    <property type="match status" value="1"/>
</dbReference>
<dbReference type="GO" id="GO:0005737">
    <property type="term" value="C:cytoplasm"/>
    <property type="evidence" value="ECO:0007669"/>
    <property type="project" value="InterPro"/>
</dbReference>
<dbReference type="InterPro" id="IPR004364">
    <property type="entry name" value="Aa-tRNA-synt_II"/>
</dbReference>
<dbReference type="EMBL" id="JAYMYQ010000001">
    <property type="protein sequence ID" value="KAK7358263.1"/>
    <property type="molecule type" value="Genomic_DNA"/>
</dbReference>
<gene>
    <name evidence="6" type="ORF">VNO77_00189</name>
</gene>
<keyword evidence="4" id="KW-0648">Protein biosynthesis</keyword>
<evidence type="ECO:0000259" key="5">
    <source>
        <dbReference type="Pfam" id="PF00152"/>
    </source>
</evidence>
<evidence type="ECO:0000313" key="6">
    <source>
        <dbReference type="EMBL" id="KAK7358263.1"/>
    </source>
</evidence>
<dbReference type="AlphaFoldDB" id="A0AAN9R917"/>
<dbReference type="Gene3D" id="3.30.1360.30">
    <property type="entry name" value="GAD-like domain"/>
    <property type="match status" value="1"/>
</dbReference>
<reference evidence="6 7" key="1">
    <citation type="submission" date="2024-01" db="EMBL/GenBank/DDBJ databases">
        <title>The genomes of 5 underutilized Papilionoideae crops provide insights into root nodulation and disease resistanc.</title>
        <authorList>
            <person name="Jiang F."/>
        </authorList>
    </citation>
    <scope>NUCLEOTIDE SEQUENCE [LARGE SCALE GENOMIC DNA]</scope>
    <source>
        <strain evidence="6">LVBAO_FW01</strain>
        <tissue evidence="6">Leaves</tissue>
    </source>
</reference>
<dbReference type="InterPro" id="IPR045864">
    <property type="entry name" value="aa-tRNA-synth_II/BPL/LPL"/>
</dbReference>
<evidence type="ECO:0000256" key="1">
    <source>
        <dbReference type="ARBA" id="ARBA00022598"/>
    </source>
</evidence>
<dbReference type="GO" id="GO:0005524">
    <property type="term" value="F:ATP binding"/>
    <property type="evidence" value="ECO:0007669"/>
    <property type="project" value="UniProtKB-KW"/>
</dbReference>
<keyword evidence="1" id="KW-0436">Ligase</keyword>
<keyword evidence="3" id="KW-0067">ATP-binding</keyword>
<name>A0AAN9R917_CANGL</name>
<keyword evidence="7" id="KW-1185">Reference proteome</keyword>
<evidence type="ECO:0000313" key="7">
    <source>
        <dbReference type="Proteomes" id="UP001367508"/>
    </source>
</evidence>
<keyword evidence="2" id="KW-0547">Nucleotide-binding</keyword>
<dbReference type="Pfam" id="PF00152">
    <property type="entry name" value="tRNA-synt_2"/>
    <property type="match status" value="1"/>
</dbReference>
<feature type="domain" description="Aminoacyl-tRNA synthetase class II (D/K/N)" evidence="5">
    <location>
        <begin position="14"/>
        <end position="50"/>
    </location>
</feature>
<dbReference type="SUPFAM" id="SSF55681">
    <property type="entry name" value="Class II aaRS and biotin synthetases"/>
    <property type="match status" value="1"/>
</dbReference>
<dbReference type="InterPro" id="IPR004115">
    <property type="entry name" value="GAD-like_sf"/>
</dbReference>
<proteinExistence type="predicted"/>
<accession>A0AAN9R917</accession>
<protein>
    <recommendedName>
        <fullName evidence="5">Aminoacyl-tRNA synthetase class II (D/K/N) domain-containing protein</fullName>
    </recommendedName>
</protein>